<dbReference type="AlphaFoldDB" id="A0A076N7I8"/>
<dbReference type="KEGG" id="amq:AMETH_6758"/>
<dbReference type="Proteomes" id="UP000062973">
    <property type="component" value="Chromosome"/>
</dbReference>
<dbReference type="HOGENOM" id="CLU_160594_0_0_11"/>
<protein>
    <submittedName>
        <fullName evidence="1">Uncharacterized protein</fullName>
    </submittedName>
</protein>
<reference evidence="1 2" key="1">
    <citation type="submission" date="2014-07" db="EMBL/GenBank/DDBJ databases">
        <title>Whole Genome Sequence of the Amycolatopsis methanolica 239.</title>
        <authorList>
            <person name="Tang B."/>
        </authorList>
    </citation>
    <scope>NUCLEOTIDE SEQUENCE [LARGE SCALE GENOMIC DNA]</scope>
    <source>
        <strain evidence="1 2">239</strain>
    </source>
</reference>
<evidence type="ECO:0000313" key="1">
    <source>
        <dbReference type="EMBL" id="AIJ26850.1"/>
    </source>
</evidence>
<accession>A0A076N7I8</accession>
<name>A0A076N7I8_AMYME</name>
<proteinExistence type="predicted"/>
<keyword evidence="2" id="KW-1185">Reference proteome</keyword>
<dbReference type="EMBL" id="CP009110">
    <property type="protein sequence ID" value="AIJ26850.1"/>
    <property type="molecule type" value="Genomic_DNA"/>
</dbReference>
<dbReference type="RefSeq" id="WP_017985624.1">
    <property type="nucleotide sequence ID" value="NZ_AQUL01000001.1"/>
</dbReference>
<gene>
    <name evidence="1" type="ORF">AMETH_6758</name>
</gene>
<organism evidence="1 2">
    <name type="scientific">Amycolatopsis methanolica 239</name>
    <dbReference type="NCBI Taxonomy" id="1068978"/>
    <lineage>
        <taxon>Bacteria</taxon>
        <taxon>Bacillati</taxon>
        <taxon>Actinomycetota</taxon>
        <taxon>Actinomycetes</taxon>
        <taxon>Pseudonocardiales</taxon>
        <taxon>Pseudonocardiaceae</taxon>
        <taxon>Amycolatopsis</taxon>
        <taxon>Amycolatopsis methanolica group</taxon>
    </lineage>
</organism>
<evidence type="ECO:0000313" key="2">
    <source>
        <dbReference type="Proteomes" id="UP000062973"/>
    </source>
</evidence>
<sequence>MILVEPEVWWTQVGGALWWRRWSAPRYAAHVWMALPWLEIPFTDTFVDDGILEDELDDWDAGRFMLQGETLAVEWLSPKESRELAITEFDL</sequence>
<dbReference type="PATRIC" id="fig|1068978.7.peg.7257"/>